<reference evidence="1" key="1">
    <citation type="submission" date="2021-02" db="EMBL/GenBank/DDBJ databases">
        <title>Abyssanaerobacter marinus gen.nov., sp., nov, anaerobic bacterium isolated from the Onnuri vent field of Indian Ocean and suggestion of Mogibacteriaceae fam. nov., and proposal of reclassification of ambiguous this family's genus member.</title>
        <authorList>
            <person name="Kim Y.J."/>
            <person name="Yang J.-A."/>
        </authorList>
    </citation>
    <scope>NUCLEOTIDE SEQUENCE</scope>
    <source>
        <strain evidence="1">DSM 2634</strain>
    </source>
</reference>
<protein>
    <submittedName>
        <fullName evidence="1">Uncharacterized protein</fullName>
    </submittedName>
</protein>
<evidence type="ECO:0000313" key="2">
    <source>
        <dbReference type="Proteomes" id="UP000664545"/>
    </source>
</evidence>
<name>A0A939D6Z8_CLOAM</name>
<proteinExistence type="predicted"/>
<accession>A0A939D6Z8</accession>
<comment type="caution">
    <text evidence="1">The sequence shown here is derived from an EMBL/GenBank/DDBJ whole genome shotgun (WGS) entry which is preliminary data.</text>
</comment>
<dbReference type="RefSeq" id="WP_206581070.1">
    <property type="nucleotide sequence ID" value="NZ_JAFJZZ010000001.1"/>
</dbReference>
<dbReference type="EMBL" id="JAFJZZ010000001">
    <property type="protein sequence ID" value="MBN7772252.1"/>
    <property type="molecule type" value="Genomic_DNA"/>
</dbReference>
<dbReference type="AlphaFoldDB" id="A0A939D6Z8"/>
<keyword evidence="2" id="KW-1185">Reference proteome</keyword>
<evidence type="ECO:0000313" key="1">
    <source>
        <dbReference type="EMBL" id="MBN7772252.1"/>
    </source>
</evidence>
<sequence length="70" mass="7811">MKNYLWRCILIFILAFVGMTCLTVVDSISGTMVGYEPMLGITVNEIGDKSLEATAFGQKVYFDFSAFSQK</sequence>
<gene>
    <name evidence="1" type="ORF">JYB65_02645</name>
</gene>
<dbReference type="Proteomes" id="UP000664545">
    <property type="component" value="Unassembled WGS sequence"/>
</dbReference>
<organism evidence="1 2">
    <name type="scientific">Clostridium aminobutyricum</name>
    <dbReference type="NCBI Taxonomy" id="33953"/>
    <lineage>
        <taxon>Bacteria</taxon>
        <taxon>Bacillati</taxon>
        <taxon>Bacillota</taxon>
        <taxon>Clostridia</taxon>
        <taxon>Eubacteriales</taxon>
        <taxon>Clostridiaceae</taxon>
        <taxon>Clostridium</taxon>
    </lineage>
</organism>